<accession>A0A0K0Y0C5</accession>
<evidence type="ECO:0000259" key="1">
    <source>
        <dbReference type="Pfam" id="PF22513"/>
    </source>
</evidence>
<sequence length="64" mass="7289">MNQSIQIHNLPETVLATLEARAIRRGQSLQEYLHQALVQLARMPTLNEQEAIRDTPIELDQPQG</sequence>
<dbReference type="EMBL" id="CP012154">
    <property type="protein sequence ID" value="AKS43316.1"/>
    <property type="molecule type" value="Genomic_DNA"/>
</dbReference>
<dbReference type="InterPro" id="IPR010985">
    <property type="entry name" value="Ribbon_hlx_hlx"/>
</dbReference>
<dbReference type="Pfam" id="PF22513">
    <property type="entry name" value="FitA-like_RHH"/>
    <property type="match status" value="1"/>
</dbReference>
<evidence type="ECO:0000313" key="3">
    <source>
        <dbReference type="Proteomes" id="UP000066624"/>
    </source>
</evidence>
<dbReference type="SUPFAM" id="SSF47598">
    <property type="entry name" value="Ribbon-helix-helix"/>
    <property type="match status" value="1"/>
</dbReference>
<keyword evidence="3" id="KW-1185">Reference proteome</keyword>
<feature type="domain" description="Antitoxin FitA-like ribbon-helix-helix" evidence="1">
    <location>
        <begin position="4"/>
        <end position="39"/>
    </location>
</feature>
<dbReference type="AlphaFoldDB" id="A0A0K0Y0C5"/>
<gene>
    <name evidence="2" type="ORF">WM2015_2962</name>
</gene>
<reference evidence="2 3" key="1">
    <citation type="submission" date="2015-07" db="EMBL/GenBank/DDBJ databases">
        <authorList>
            <person name="Noorani M."/>
        </authorList>
    </citation>
    <scope>NUCLEOTIDE SEQUENCE [LARGE SCALE GENOMIC DNA]</scope>
    <source>
        <strain evidence="2 3">KCTC 42284</strain>
    </source>
</reference>
<dbReference type="GO" id="GO:0006355">
    <property type="term" value="P:regulation of DNA-templated transcription"/>
    <property type="evidence" value="ECO:0007669"/>
    <property type="project" value="InterPro"/>
</dbReference>
<dbReference type="InterPro" id="IPR053853">
    <property type="entry name" value="FitA-like_RHH"/>
</dbReference>
<dbReference type="KEGG" id="wma:WM2015_2962"/>
<dbReference type="Proteomes" id="UP000066624">
    <property type="component" value="Chromosome"/>
</dbReference>
<dbReference type="OrthoDB" id="7107936at2"/>
<organism evidence="2 3">
    <name type="scientific">Wenzhouxiangella marina</name>
    <dbReference type="NCBI Taxonomy" id="1579979"/>
    <lineage>
        <taxon>Bacteria</taxon>
        <taxon>Pseudomonadati</taxon>
        <taxon>Pseudomonadota</taxon>
        <taxon>Gammaproteobacteria</taxon>
        <taxon>Chromatiales</taxon>
        <taxon>Wenzhouxiangellaceae</taxon>
        <taxon>Wenzhouxiangella</taxon>
    </lineage>
</organism>
<evidence type="ECO:0000313" key="2">
    <source>
        <dbReference type="EMBL" id="AKS43316.1"/>
    </source>
</evidence>
<dbReference type="RefSeq" id="WP_049726810.1">
    <property type="nucleotide sequence ID" value="NZ_CP012154.1"/>
</dbReference>
<proteinExistence type="predicted"/>
<name>A0A0K0Y0C5_9GAMM</name>
<protein>
    <recommendedName>
        <fullName evidence="1">Antitoxin FitA-like ribbon-helix-helix domain-containing protein</fullName>
    </recommendedName>
</protein>